<evidence type="ECO:0000256" key="1">
    <source>
        <dbReference type="ARBA" id="ARBA00005417"/>
    </source>
</evidence>
<organism evidence="6 7">
    <name type="scientific">Nitratireductor thuwali</name>
    <dbReference type="NCBI Taxonomy" id="2267699"/>
    <lineage>
        <taxon>Bacteria</taxon>
        <taxon>Pseudomonadati</taxon>
        <taxon>Pseudomonadota</taxon>
        <taxon>Alphaproteobacteria</taxon>
        <taxon>Hyphomicrobiales</taxon>
        <taxon>Phyllobacteriaceae</taxon>
        <taxon>Nitratireductor</taxon>
    </lineage>
</organism>
<dbReference type="InterPro" id="IPR027417">
    <property type="entry name" value="P-loop_NTPase"/>
</dbReference>
<gene>
    <name evidence="6" type="primary">potA_1</name>
    <name evidence="6" type="ORF">NTH_02470</name>
</gene>
<sequence>MLDSLREKGLVLDGVCIRLGGRVLVSLTRAVAPGEVLTVMGPSGAGKSTLLAYIGGFLDRAFTGEGRVLIDGEDIAGQPAETRRAGILFQDPLLFPHMSVAGNLLFAIPEAVTGRDERRARAEEALAGVGLAGMGGRDPATLSGGQRARVALARVLLSGPRMLLLDEPFSKLDQELRQQTRELVFAKARESRLPVLLVTHDPADAKAAGGDVITIEA</sequence>
<dbReference type="Proteomes" id="UP001342418">
    <property type="component" value="Chromosome"/>
</dbReference>
<dbReference type="InterPro" id="IPR003439">
    <property type="entry name" value="ABC_transporter-like_ATP-bd"/>
</dbReference>
<dbReference type="SUPFAM" id="SSF52540">
    <property type="entry name" value="P-loop containing nucleoside triphosphate hydrolases"/>
    <property type="match status" value="1"/>
</dbReference>
<dbReference type="PANTHER" id="PTHR42781">
    <property type="entry name" value="SPERMIDINE/PUTRESCINE IMPORT ATP-BINDING PROTEIN POTA"/>
    <property type="match status" value="1"/>
</dbReference>
<dbReference type="PANTHER" id="PTHR42781:SF4">
    <property type="entry name" value="SPERMIDINE_PUTRESCINE IMPORT ATP-BINDING PROTEIN POTA"/>
    <property type="match status" value="1"/>
</dbReference>
<dbReference type="RefSeq" id="WP_338530266.1">
    <property type="nucleotide sequence ID" value="NZ_CP030941.1"/>
</dbReference>
<evidence type="ECO:0000256" key="2">
    <source>
        <dbReference type="ARBA" id="ARBA00022448"/>
    </source>
</evidence>
<comment type="similarity">
    <text evidence="1">Belongs to the ABC transporter superfamily.</text>
</comment>
<dbReference type="PROSITE" id="PS00211">
    <property type="entry name" value="ABC_TRANSPORTER_1"/>
    <property type="match status" value="1"/>
</dbReference>
<dbReference type="SMART" id="SM00382">
    <property type="entry name" value="AAA"/>
    <property type="match status" value="1"/>
</dbReference>
<reference evidence="6 7" key="1">
    <citation type="submission" date="2018-07" db="EMBL/GenBank/DDBJ databases">
        <title>Genome sequence of Nitratireductor thuwali#1536.</title>
        <authorList>
            <person name="Michoud G."/>
            <person name="Merlino G."/>
            <person name="Sefrji F.O."/>
            <person name="Daffonchio D."/>
        </authorList>
    </citation>
    <scope>NUCLEOTIDE SEQUENCE [LARGE SCALE GENOMIC DNA]</scope>
    <source>
        <strain evidence="7">Nit1536</strain>
    </source>
</reference>
<feature type="domain" description="ABC transporter" evidence="5">
    <location>
        <begin position="5"/>
        <end position="217"/>
    </location>
</feature>
<protein>
    <submittedName>
        <fullName evidence="6">Spermidine/putrescine import ATP-binding protein PotA</fullName>
    </submittedName>
</protein>
<keyword evidence="2" id="KW-0813">Transport</keyword>
<dbReference type="InterPro" id="IPR003593">
    <property type="entry name" value="AAA+_ATPase"/>
</dbReference>
<evidence type="ECO:0000259" key="5">
    <source>
        <dbReference type="PROSITE" id="PS50893"/>
    </source>
</evidence>
<evidence type="ECO:0000313" key="7">
    <source>
        <dbReference type="Proteomes" id="UP001342418"/>
    </source>
</evidence>
<name>A0ABY5ML41_9HYPH</name>
<keyword evidence="7" id="KW-1185">Reference proteome</keyword>
<dbReference type="PROSITE" id="PS50893">
    <property type="entry name" value="ABC_TRANSPORTER_2"/>
    <property type="match status" value="1"/>
</dbReference>
<dbReference type="GO" id="GO:0005524">
    <property type="term" value="F:ATP binding"/>
    <property type="evidence" value="ECO:0007669"/>
    <property type="project" value="UniProtKB-KW"/>
</dbReference>
<dbReference type="Gene3D" id="3.40.50.300">
    <property type="entry name" value="P-loop containing nucleotide triphosphate hydrolases"/>
    <property type="match status" value="1"/>
</dbReference>
<dbReference type="Pfam" id="PF00005">
    <property type="entry name" value="ABC_tran"/>
    <property type="match status" value="1"/>
</dbReference>
<evidence type="ECO:0000313" key="6">
    <source>
        <dbReference type="EMBL" id="UUP17994.1"/>
    </source>
</evidence>
<evidence type="ECO:0000256" key="4">
    <source>
        <dbReference type="ARBA" id="ARBA00022840"/>
    </source>
</evidence>
<proteinExistence type="inferred from homology"/>
<dbReference type="EMBL" id="CP030941">
    <property type="protein sequence ID" value="UUP17994.1"/>
    <property type="molecule type" value="Genomic_DNA"/>
</dbReference>
<keyword evidence="3" id="KW-0547">Nucleotide-binding</keyword>
<accession>A0ABY5ML41</accession>
<evidence type="ECO:0000256" key="3">
    <source>
        <dbReference type="ARBA" id="ARBA00022741"/>
    </source>
</evidence>
<dbReference type="InterPro" id="IPR017871">
    <property type="entry name" value="ABC_transporter-like_CS"/>
</dbReference>
<keyword evidence="4 6" id="KW-0067">ATP-binding</keyword>
<dbReference type="InterPro" id="IPR050093">
    <property type="entry name" value="ABC_SmlMolc_Importer"/>
</dbReference>